<dbReference type="InterPro" id="IPR029044">
    <property type="entry name" value="Nucleotide-diphossugar_trans"/>
</dbReference>
<keyword evidence="6" id="KW-0812">Transmembrane</keyword>
<organism evidence="8 9">
    <name type="scientific">Aquatica leii</name>
    <dbReference type="NCBI Taxonomy" id="1421715"/>
    <lineage>
        <taxon>Eukaryota</taxon>
        <taxon>Metazoa</taxon>
        <taxon>Ecdysozoa</taxon>
        <taxon>Arthropoda</taxon>
        <taxon>Hexapoda</taxon>
        <taxon>Insecta</taxon>
        <taxon>Pterygota</taxon>
        <taxon>Neoptera</taxon>
        <taxon>Endopterygota</taxon>
        <taxon>Coleoptera</taxon>
        <taxon>Polyphaga</taxon>
        <taxon>Elateriformia</taxon>
        <taxon>Elateroidea</taxon>
        <taxon>Lampyridae</taxon>
        <taxon>Luciolinae</taxon>
        <taxon>Aquatica</taxon>
    </lineage>
</organism>
<feature type="compositionally biased region" description="Acidic residues" evidence="5">
    <location>
        <begin position="1153"/>
        <end position="1165"/>
    </location>
</feature>
<reference evidence="9" key="1">
    <citation type="submission" date="2023-01" db="EMBL/GenBank/DDBJ databases">
        <title>Key to firefly adult light organ development and bioluminescence: homeobox transcription factors regulate luciferase expression and transportation to peroxisome.</title>
        <authorList>
            <person name="Fu X."/>
        </authorList>
    </citation>
    <scope>NUCLEOTIDE SEQUENCE [LARGE SCALE GENOMIC DNA]</scope>
</reference>
<dbReference type="EMBL" id="JARPUR010000003">
    <property type="protein sequence ID" value="KAK4879857.1"/>
    <property type="molecule type" value="Genomic_DNA"/>
</dbReference>
<keyword evidence="2 3" id="KW-0067">ATP-binding</keyword>
<feature type="coiled-coil region" evidence="4">
    <location>
        <begin position="1073"/>
        <end position="1126"/>
    </location>
</feature>
<name>A0AAN7SG89_9COLE</name>
<comment type="caution">
    <text evidence="8">The sequence shown here is derived from an EMBL/GenBank/DDBJ whole genome shotgun (WGS) entry which is preliminary data.</text>
</comment>
<dbReference type="SMART" id="SM00129">
    <property type="entry name" value="KISc"/>
    <property type="match status" value="1"/>
</dbReference>
<dbReference type="InterPro" id="IPR036961">
    <property type="entry name" value="Kinesin_motor_dom_sf"/>
</dbReference>
<evidence type="ECO:0000256" key="2">
    <source>
        <dbReference type="ARBA" id="ARBA00022840"/>
    </source>
</evidence>
<dbReference type="PRINTS" id="PR00380">
    <property type="entry name" value="KINESINHEAVY"/>
</dbReference>
<dbReference type="InterPro" id="IPR042465">
    <property type="entry name" value="XXLT1"/>
</dbReference>
<keyword evidence="6" id="KW-1133">Transmembrane helix</keyword>
<accession>A0AAN7SG89</accession>
<evidence type="ECO:0000256" key="1">
    <source>
        <dbReference type="ARBA" id="ARBA00022741"/>
    </source>
</evidence>
<dbReference type="GO" id="GO:0005524">
    <property type="term" value="F:ATP binding"/>
    <property type="evidence" value="ECO:0007669"/>
    <property type="project" value="UniProtKB-UniRule"/>
</dbReference>
<dbReference type="Pfam" id="PF00225">
    <property type="entry name" value="Kinesin"/>
    <property type="match status" value="1"/>
</dbReference>
<dbReference type="GO" id="GO:0007018">
    <property type="term" value="P:microtubule-based movement"/>
    <property type="evidence" value="ECO:0007669"/>
    <property type="project" value="InterPro"/>
</dbReference>
<keyword evidence="3" id="KW-0505">Motor protein</keyword>
<evidence type="ECO:0000256" key="3">
    <source>
        <dbReference type="PROSITE-ProRule" id="PRU00283"/>
    </source>
</evidence>
<dbReference type="SUPFAM" id="SSF52540">
    <property type="entry name" value="P-loop containing nucleoside triphosphate hydrolases"/>
    <property type="match status" value="1"/>
</dbReference>
<evidence type="ECO:0000256" key="6">
    <source>
        <dbReference type="SAM" id="Phobius"/>
    </source>
</evidence>
<feature type="region of interest" description="Disordered" evidence="5">
    <location>
        <begin position="1148"/>
        <end position="1168"/>
    </location>
</feature>
<dbReference type="GO" id="GO:0008017">
    <property type="term" value="F:microtubule binding"/>
    <property type="evidence" value="ECO:0007669"/>
    <property type="project" value="InterPro"/>
</dbReference>
<dbReference type="PANTHER" id="PTHR46612:SF1">
    <property type="entry name" value="XYLOSIDE XYLOSYLTRANSFERASE 1"/>
    <property type="match status" value="1"/>
</dbReference>
<feature type="binding site" evidence="3">
    <location>
        <begin position="731"/>
        <end position="738"/>
    </location>
    <ligand>
        <name>ATP</name>
        <dbReference type="ChEBI" id="CHEBI:30616"/>
    </ligand>
</feature>
<keyword evidence="1 3" id="KW-0547">Nucleotide-binding</keyword>
<dbReference type="SUPFAM" id="SSF53448">
    <property type="entry name" value="Nucleotide-diphospho-sugar transferases"/>
    <property type="match status" value="1"/>
</dbReference>
<keyword evidence="4" id="KW-0175">Coiled coil</keyword>
<dbReference type="GO" id="GO:0016266">
    <property type="term" value="P:protein O-linked glycosylation via N-acetyl-galactosamine"/>
    <property type="evidence" value="ECO:0007669"/>
    <property type="project" value="TreeGrafter"/>
</dbReference>
<evidence type="ECO:0000313" key="9">
    <source>
        <dbReference type="Proteomes" id="UP001353858"/>
    </source>
</evidence>
<dbReference type="GO" id="GO:0003777">
    <property type="term" value="F:microtubule motor activity"/>
    <property type="evidence" value="ECO:0007669"/>
    <property type="project" value="InterPro"/>
</dbReference>
<comment type="similarity">
    <text evidence="3">Belongs to the TRAFAC class myosin-kinesin ATPase superfamily. Kinesin family.</text>
</comment>
<dbReference type="AlphaFoldDB" id="A0AAN7SG89"/>
<dbReference type="Gene3D" id="3.40.850.10">
    <property type="entry name" value="Kinesin motor domain"/>
    <property type="match status" value="1"/>
</dbReference>
<evidence type="ECO:0000256" key="4">
    <source>
        <dbReference type="SAM" id="Coils"/>
    </source>
</evidence>
<dbReference type="Proteomes" id="UP001353858">
    <property type="component" value="Unassembled WGS sequence"/>
</dbReference>
<evidence type="ECO:0000313" key="8">
    <source>
        <dbReference type="EMBL" id="KAK4879857.1"/>
    </source>
</evidence>
<feature type="transmembrane region" description="Helical" evidence="6">
    <location>
        <begin position="7"/>
        <end position="24"/>
    </location>
</feature>
<keyword evidence="6" id="KW-0472">Membrane</keyword>
<evidence type="ECO:0000256" key="5">
    <source>
        <dbReference type="SAM" id="MobiDB-lite"/>
    </source>
</evidence>
<keyword evidence="9" id="KW-1185">Reference proteome</keyword>
<protein>
    <recommendedName>
        <fullName evidence="7">Kinesin motor domain-containing protein</fullName>
    </recommendedName>
</protein>
<dbReference type="GO" id="GO:0140560">
    <property type="term" value="F:xylosyl alpha-1,3-xylosyltransferase activity"/>
    <property type="evidence" value="ECO:0007669"/>
    <property type="project" value="TreeGrafter"/>
</dbReference>
<feature type="domain" description="Kinesin motor" evidence="7">
    <location>
        <begin position="643"/>
        <end position="1045"/>
    </location>
</feature>
<dbReference type="PROSITE" id="PS00411">
    <property type="entry name" value="KINESIN_MOTOR_1"/>
    <property type="match status" value="1"/>
</dbReference>
<sequence>MHFIQILLILNVVVGLCFMLILYYESFTNFISEYGKLNDATEKIKETELKIRDYHVWLIFTKIGTNSPLKYKFNNLLSNLLNVTSVPLSFHVIIDDDSEKIAKDQFAYFSSHLKIKLRYYFYKIKDVSQSIQDIVDVFTPYFSSKPGTYYSDALFYISLGLYRIAPVEQDYAIMLDCDLYFKDDVRLLFKEFNRFKPSALFGLAPELTPVYRHVLHKYRLKHNTTFGDYYKFNNLPNYTHPRGFQGYNSGVVLFNLKKIRNFSIYPTILSKPFVETLVKKYMFKGHLGDQDFYTLLGYEHPELIQTLNCGFNRQLCTWWKEHGYNDVFDAYFKCKHKTIILHDSQKTGCFFHYCQALLRKARVLGLTNLLKTNNNAKKSIKMVMVLALLPPNAIDDVVEYIKIFLVQHNIFEYFSTFLRYHQKQWCEKVGANSLSVFNRTRRTNNDSEAFYATLQRLLRVRGPNVWEFTDGIRNISALTIRELRAFVDEGLQIRVLNKRKYRLTDKRIKEATAAFLNHNDVGRFLNTVSYSVESHFNSVVADDFFEEEIAEEFFLTALPGDVSAPPINTRATAADVEIYEETEDEAAEQEPQEKNMSYISARDPSLSKDYSYTKVRKNLAKHYDTCEGTSKDISEETVNNIDHYQVYLRIKGVENLGELYEIKNDTTLLCRVPIELPHASNVHENESITRTFKFSKIIGPNSTQTKLFDEVVKGKVLEFINGSNCNLMSYGASGSGKTFTIVGTSEEPGIIPRSLEYLFRTLPTLPEVPLIKPNASGGISYMTEADCLQDKMDRQILLSKHTNMDCALHKETYKAMQERLSNELVGLIDQALGPDVMLNVWVSFAEIYNENLYDLLKPHPCKGQSRQKLCLGNVNSDTYIKGLTSISVSSGLEAYLILQYGLHNTKYAATSVNSQSSRSHCVFTLKIAQASTTNKEEFVSVFNFCDLAGSERIKKTQNVGDRLKESNSINTSLLVLGRCIKLIRDNQKLKTSKVIPFRESKLTQLFQKALLGYESMWMIVNINTCREMFEETQHVLQFSAIAKDVIVEQQMLKACRTKRVSELLDTQIDEMNVKELQEQIAFLSDELKQQRLDNEKDREHVIRSYKAILEDTNKYWEKKIDELQCKLAETLGDVKHDIKTPETSVIVLNSSSEENDNEDEENEGNVEDRLKDEIQQLQLQLKIQQDEMDRAEAESLDLDKILNEQKKSYLELKLKHETNVNLLKSKIIANDEKIKDLKKNT</sequence>
<dbReference type="Gene3D" id="3.90.550.10">
    <property type="entry name" value="Spore Coat Polysaccharide Biosynthesis Protein SpsA, Chain A"/>
    <property type="match status" value="1"/>
</dbReference>
<dbReference type="GO" id="GO:0005789">
    <property type="term" value="C:endoplasmic reticulum membrane"/>
    <property type="evidence" value="ECO:0007669"/>
    <property type="project" value="TreeGrafter"/>
</dbReference>
<dbReference type="PANTHER" id="PTHR46612">
    <property type="entry name" value="XYLOSIDE XYLOSYLTRANSFERASE 1"/>
    <property type="match status" value="1"/>
</dbReference>
<proteinExistence type="inferred from homology"/>
<dbReference type="InterPro" id="IPR001752">
    <property type="entry name" value="Kinesin_motor_dom"/>
</dbReference>
<gene>
    <name evidence="8" type="ORF">RN001_008003</name>
</gene>
<dbReference type="InterPro" id="IPR027417">
    <property type="entry name" value="P-loop_NTPase"/>
</dbReference>
<evidence type="ECO:0000259" key="7">
    <source>
        <dbReference type="PROSITE" id="PS50067"/>
    </source>
</evidence>
<dbReference type="PROSITE" id="PS50067">
    <property type="entry name" value="KINESIN_MOTOR_2"/>
    <property type="match status" value="1"/>
</dbReference>
<dbReference type="InterPro" id="IPR019821">
    <property type="entry name" value="Kinesin_motor_CS"/>
</dbReference>